<feature type="region of interest" description="Disordered" evidence="2">
    <location>
        <begin position="354"/>
        <end position="401"/>
    </location>
</feature>
<gene>
    <name evidence="3" type="ORF">BU16DRAFT_589350</name>
</gene>
<dbReference type="OrthoDB" id="5391053at2759"/>
<dbReference type="Proteomes" id="UP000799750">
    <property type="component" value="Unassembled WGS sequence"/>
</dbReference>
<evidence type="ECO:0000256" key="2">
    <source>
        <dbReference type="SAM" id="MobiDB-lite"/>
    </source>
</evidence>
<protein>
    <submittedName>
        <fullName evidence="3">Uncharacterized protein</fullName>
    </submittedName>
</protein>
<keyword evidence="4" id="KW-1185">Reference proteome</keyword>
<feature type="compositionally biased region" description="Basic and acidic residues" evidence="2">
    <location>
        <begin position="357"/>
        <end position="368"/>
    </location>
</feature>
<organism evidence="3 4">
    <name type="scientific">Lophium mytilinum</name>
    <dbReference type="NCBI Taxonomy" id="390894"/>
    <lineage>
        <taxon>Eukaryota</taxon>
        <taxon>Fungi</taxon>
        <taxon>Dikarya</taxon>
        <taxon>Ascomycota</taxon>
        <taxon>Pezizomycotina</taxon>
        <taxon>Dothideomycetes</taxon>
        <taxon>Pleosporomycetidae</taxon>
        <taxon>Mytilinidiales</taxon>
        <taxon>Mytilinidiaceae</taxon>
        <taxon>Lophium</taxon>
    </lineage>
</organism>
<name>A0A6A6QQQ2_9PEZI</name>
<dbReference type="AlphaFoldDB" id="A0A6A6QQQ2"/>
<feature type="coiled-coil region" evidence="1">
    <location>
        <begin position="80"/>
        <end position="122"/>
    </location>
</feature>
<dbReference type="EMBL" id="MU004190">
    <property type="protein sequence ID" value="KAF2494469.1"/>
    <property type="molecule type" value="Genomic_DNA"/>
</dbReference>
<evidence type="ECO:0000313" key="3">
    <source>
        <dbReference type="EMBL" id="KAF2494469.1"/>
    </source>
</evidence>
<accession>A0A6A6QQQ2</accession>
<keyword evidence="1" id="KW-0175">Coiled coil</keyword>
<proteinExistence type="predicted"/>
<sequence>MDNEEKGGTPERAWSAVQMAQTIQGIPDGLPTELVVAFEKALTAWRVSKDTDRQLEPKLQQIATQEHDLYVSCAKKVRFLKELERRLAMSQHQLSDEEAREVESLRKTIAKNEDECHTLKVEGQGIANCIQEARQRWNDLQIDANKVFETLLVNYGVLPSQSDETSSTKYVPEGYHPVRPGSADVKYSKAGLTYKQASKNLEENQLRYWSARKKLSDKDRYYTRDCKAYVNARGNRPALEVKEEFDRLKVVEGQRITREVISAEAALRQAKQDAKALGVWVSPDQDSQFGDHPDDGYVRGEEGAWLLDYEQANVQKWLDSNDCLPLPPDCPGTPPEVDTFSFDTSKPFDSVSMIADDPGRRRIDEYRRSLGQNAAQPPKSSPTSPMGYVSTFQAVETRDGD</sequence>
<evidence type="ECO:0000256" key="1">
    <source>
        <dbReference type="SAM" id="Coils"/>
    </source>
</evidence>
<reference evidence="3" key="1">
    <citation type="journal article" date="2020" name="Stud. Mycol.">
        <title>101 Dothideomycetes genomes: a test case for predicting lifestyles and emergence of pathogens.</title>
        <authorList>
            <person name="Haridas S."/>
            <person name="Albert R."/>
            <person name="Binder M."/>
            <person name="Bloem J."/>
            <person name="Labutti K."/>
            <person name="Salamov A."/>
            <person name="Andreopoulos B."/>
            <person name="Baker S."/>
            <person name="Barry K."/>
            <person name="Bills G."/>
            <person name="Bluhm B."/>
            <person name="Cannon C."/>
            <person name="Castanera R."/>
            <person name="Culley D."/>
            <person name="Daum C."/>
            <person name="Ezra D."/>
            <person name="Gonzalez J."/>
            <person name="Henrissat B."/>
            <person name="Kuo A."/>
            <person name="Liang C."/>
            <person name="Lipzen A."/>
            <person name="Lutzoni F."/>
            <person name="Magnuson J."/>
            <person name="Mondo S."/>
            <person name="Nolan M."/>
            <person name="Ohm R."/>
            <person name="Pangilinan J."/>
            <person name="Park H.-J."/>
            <person name="Ramirez L."/>
            <person name="Alfaro M."/>
            <person name="Sun H."/>
            <person name="Tritt A."/>
            <person name="Yoshinaga Y."/>
            <person name="Zwiers L.-H."/>
            <person name="Turgeon B."/>
            <person name="Goodwin S."/>
            <person name="Spatafora J."/>
            <person name="Crous P."/>
            <person name="Grigoriev I."/>
        </authorList>
    </citation>
    <scope>NUCLEOTIDE SEQUENCE</scope>
    <source>
        <strain evidence="3">CBS 269.34</strain>
    </source>
</reference>
<evidence type="ECO:0000313" key="4">
    <source>
        <dbReference type="Proteomes" id="UP000799750"/>
    </source>
</evidence>